<evidence type="ECO:0000313" key="2">
    <source>
        <dbReference type="EMBL" id="VDL81742.1"/>
    </source>
</evidence>
<feature type="region of interest" description="Disordered" evidence="1">
    <location>
        <begin position="1"/>
        <end position="21"/>
    </location>
</feature>
<gene>
    <name evidence="2" type="ORF">NBR_LOCUS18021</name>
</gene>
<feature type="region of interest" description="Disordered" evidence="1">
    <location>
        <begin position="63"/>
        <end position="84"/>
    </location>
</feature>
<feature type="compositionally biased region" description="Basic and acidic residues" evidence="1">
    <location>
        <begin position="63"/>
        <end position="78"/>
    </location>
</feature>
<evidence type="ECO:0000256" key="1">
    <source>
        <dbReference type="SAM" id="MobiDB-lite"/>
    </source>
</evidence>
<evidence type="ECO:0000313" key="3">
    <source>
        <dbReference type="Proteomes" id="UP000271162"/>
    </source>
</evidence>
<dbReference type="AlphaFoldDB" id="A0A0N4YLM5"/>
<name>A0A0N4YLM5_NIPBR</name>
<dbReference type="Proteomes" id="UP000271162">
    <property type="component" value="Unassembled WGS sequence"/>
</dbReference>
<accession>A0A0N4YLM5</accession>
<protein>
    <submittedName>
        <fullName evidence="2 4">Uncharacterized protein</fullName>
    </submittedName>
</protein>
<dbReference type="EMBL" id="UYSL01023131">
    <property type="protein sequence ID" value="VDL81742.1"/>
    <property type="molecule type" value="Genomic_DNA"/>
</dbReference>
<organism evidence="4">
    <name type="scientific">Nippostrongylus brasiliensis</name>
    <name type="common">Rat hookworm</name>
    <dbReference type="NCBI Taxonomy" id="27835"/>
    <lineage>
        <taxon>Eukaryota</taxon>
        <taxon>Metazoa</taxon>
        <taxon>Ecdysozoa</taxon>
        <taxon>Nematoda</taxon>
        <taxon>Chromadorea</taxon>
        <taxon>Rhabditida</taxon>
        <taxon>Rhabditina</taxon>
        <taxon>Rhabditomorpha</taxon>
        <taxon>Strongyloidea</taxon>
        <taxon>Heligmosomidae</taxon>
        <taxon>Nippostrongylus</taxon>
    </lineage>
</organism>
<keyword evidence="3" id="KW-1185">Reference proteome</keyword>
<reference evidence="4" key="1">
    <citation type="submission" date="2017-02" db="UniProtKB">
        <authorList>
            <consortium name="WormBaseParasite"/>
        </authorList>
    </citation>
    <scope>IDENTIFICATION</scope>
</reference>
<proteinExistence type="predicted"/>
<feature type="compositionally biased region" description="Polar residues" evidence="1">
    <location>
        <begin position="8"/>
        <end position="17"/>
    </location>
</feature>
<reference evidence="2 3" key="2">
    <citation type="submission" date="2018-11" db="EMBL/GenBank/DDBJ databases">
        <authorList>
            <consortium name="Pathogen Informatics"/>
        </authorList>
    </citation>
    <scope>NUCLEOTIDE SEQUENCE [LARGE SCALE GENOMIC DNA]</scope>
</reference>
<dbReference type="WBParaSite" id="NBR_0001802001-mRNA-1">
    <property type="protein sequence ID" value="NBR_0001802001-mRNA-1"/>
    <property type="gene ID" value="NBR_0001802001"/>
</dbReference>
<sequence>MVHPIQCNVHNSTQSPKNENHFGVYGRVKGLHNRLGRFPSPFRVSRRVCFRLSSVGSERWFNESRISKGRKDTPRDQGPRSTGMFGLIESVKGRTREEEEVHEIERIVGWP</sequence>
<evidence type="ECO:0000313" key="4">
    <source>
        <dbReference type="WBParaSite" id="NBR_0001802001-mRNA-1"/>
    </source>
</evidence>